<dbReference type="EMBL" id="RIBY02002076">
    <property type="protein sequence ID" value="KAH9825826.1"/>
    <property type="molecule type" value="Genomic_DNA"/>
</dbReference>
<reference evidence="1 2" key="1">
    <citation type="journal article" date="2018" name="IMA Fungus">
        <title>IMA Genome-F 10: Nine draft genome sequences of Claviceps purpurea s.lat., including C. arundinis, C. humidiphila, and C. cf. spartinae, pseudomolecules for the pitch canker pathogen Fusarium circinatum, draft genome of Davidsoniella eucalypti, Grosmannia galeiformis, Quambalaria eucalypti, and Teratosphaeria destructans.</title>
        <authorList>
            <person name="Wingfield B.D."/>
            <person name="Liu M."/>
            <person name="Nguyen H.D."/>
            <person name="Lane F.A."/>
            <person name="Morgan S.W."/>
            <person name="De Vos L."/>
            <person name="Wilken P.M."/>
            <person name="Duong T.A."/>
            <person name="Aylward J."/>
            <person name="Coetzee M.P."/>
            <person name="Dadej K."/>
            <person name="De Beer Z.W."/>
            <person name="Findlay W."/>
            <person name="Havenga M."/>
            <person name="Kolarik M."/>
            <person name="Menzies J.G."/>
            <person name="Naidoo K."/>
            <person name="Pochopski O."/>
            <person name="Shoukouhi P."/>
            <person name="Santana Q.C."/>
            <person name="Seifert K.A."/>
            <person name="Soal N."/>
            <person name="Steenkamp E.T."/>
            <person name="Tatham C.T."/>
            <person name="van der Nest M.A."/>
            <person name="Wingfield M.J."/>
        </authorList>
    </citation>
    <scope>NUCLEOTIDE SEQUENCE [LARGE SCALE GENOMIC DNA]</scope>
    <source>
        <strain evidence="1">CMW44962</strain>
    </source>
</reference>
<accession>A0A9W7SNG0</accession>
<evidence type="ECO:0000313" key="1">
    <source>
        <dbReference type="EMBL" id="KAH9825826.1"/>
    </source>
</evidence>
<sequence length="102" mass="10379">MFVPLVEEAVPGSTGVVVIDRGIDEVVLDDRIAGECSESNGANFGVVPAGSPSARPASLAPTNVPSTVLTDSVEARVERPDDAVAELPLIPNPAATYPSAPV</sequence>
<proteinExistence type="predicted"/>
<gene>
    <name evidence="1" type="ORF">Tdes44962_MAKER10145</name>
</gene>
<dbReference type="Proteomes" id="UP001138500">
    <property type="component" value="Unassembled WGS sequence"/>
</dbReference>
<dbReference type="AlphaFoldDB" id="A0A9W7SNG0"/>
<keyword evidence="2" id="KW-1185">Reference proteome</keyword>
<organism evidence="1 2">
    <name type="scientific">Teratosphaeria destructans</name>
    <dbReference type="NCBI Taxonomy" id="418781"/>
    <lineage>
        <taxon>Eukaryota</taxon>
        <taxon>Fungi</taxon>
        <taxon>Dikarya</taxon>
        <taxon>Ascomycota</taxon>
        <taxon>Pezizomycotina</taxon>
        <taxon>Dothideomycetes</taxon>
        <taxon>Dothideomycetidae</taxon>
        <taxon>Mycosphaerellales</taxon>
        <taxon>Teratosphaeriaceae</taxon>
        <taxon>Teratosphaeria</taxon>
    </lineage>
</organism>
<protein>
    <submittedName>
        <fullName evidence="1">Uncharacterized protein</fullName>
    </submittedName>
</protein>
<evidence type="ECO:0000313" key="2">
    <source>
        <dbReference type="Proteomes" id="UP001138500"/>
    </source>
</evidence>
<comment type="caution">
    <text evidence="1">The sequence shown here is derived from an EMBL/GenBank/DDBJ whole genome shotgun (WGS) entry which is preliminary data.</text>
</comment>
<reference evidence="1 2" key="2">
    <citation type="journal article" date="2021" name="Curr. Genet.">
        <title>Genetic response to nitrogen starvation in the aggressive Eucalyptus foliar pathogen Teratosphaeria destructans.</title>
        <authorList>
            <person name="Havenga M."/>
            <person name="Wingfield B.D."/>
            <person name="Wingfield M.J."/>
            <person name="Dreyer L.L."/>
            <person name="Roets F."/>
            <person name="Aylward J."/>
        </authorList>
    </citation>
    <scope>NUCLEOTIDE SEQUENCE [LARGE SCALE GENOMIC DNA]</scope>
    <source>
        <strain evidence="1">CMW44962</strain>
    </source>
</reference>
<name>A0A9W7SNG0_9PEZI</name>